<name>A8SGX2_9FIRM</name>
<comment type="caution">
    <text evidence="1">The sequence shown here is derived from an EMBL/GenBank/DDBJ whole genome shotgun (WGS) entry which is preliminary data.</text>
</comment>
<evidence type="ECO:0000313" key="1">
    <source>
        <dbReference type="EMBL" id="EDP20392.1"/>
    </source>
</evidence>
<dbReference type="Proteomes" id="UP000005945">
    <property type="component" value="Unassembled WGS sequence"/>
</dbReference>
<dbReference type="EMBL" id="ABED02000029">
    <property type="protein sequence ID" value="EDP20392.1"/>
    <property type="molecule type" value="Genomic_DNA"/>
</dbReference>
<reference evidence="1 2" key="1">
    <citation type="submission" date="2007-09" db="EMBL/GenBank/DDBJ databases">
        <title>Draft genome sequence of Faecalibacterium prausnitzii M21/2.</title>
        <authorList>
            <person name="Sudarsanam P."/>
            <person name="Ley R."/>
            <person name="Guruge J."/>
            <person name="Turnbaugh P.J."/>
            <person name="Mahowald M."/>
            <person name="Liep D."/>
            <person name="Gordon J."/>
        </authorList>
    </citation>
    <scope>NUCLEOTIDE SEQUENCE [LARGE SCALE GENOMIC DNA]</scope>
    <source>
        <strain evidence="1 2">M21/2</strain>
    </source>
</reference>
<dbReference type="AlphaFoldDB" id="A8SGX2"/>
<gene>
    <name evidence="1" type="ORF">FAEPRAM212_03187</name>
</gene>
<reference evidence="1 2" key="2">
    <citation type="submission" date="2007-09" db="EMBL/GenBank/DDBJ databases">
        <authorList>
            <person name="Fulton L."/>
            <person name="Clifton S."/>
            <person name="Fulton B."/>
            <person name="Xu J."/>
            <person name="Minx P."/>
            <person name="Pepin K.H."/>
            <person name="Johnson M."/>
            <person name="Thiruvilangam P."/>
            <person name="Bhonagiri V."/>
            <person name="Nash W.E."/>
            <person name="Mardis E.R."/>
            <person name="Wilson R.K."/>
        </authorList>
    </citation>
    <scope>NUCLEOTIDE SEQUENCE [LARGE SCALE GENOMIC DNA]</scope>
    <source>
        <strain evidence="1 2">M21/2</strain>
    </source>
</reference>
<sequence length="59" mass="6498">MLHSTIFCFRESICAKSADTTGIGTQIKKAFCKNAQPASTGCRTQGVWAQPNKHFEFGF</sequence>
<proteinExistence type="predicted"/>
<protein>
    <submittedName>
        <fullName evidence="1">Uncharacterized protein</fullName>
    </submittedName>
</protein>
<dbReference type="HOGENOM" id="CLU_2953681_0_0_9"/>
<accession>A8SGX2</accession>
<organism evidence="1 2">
    <name type="scientific">Faecalibacterium prausnitzii M21/2</name>
    <dbReference type="NCBI Taxonomy" id="411485"/>
    <lineage>
        <taxon>Bacteria</taxon>
        <taxon>Bacillati</taxon>
        <taxon>Bacillota</taxon>
        <taxon>Clostridia</taxon>
        <taxon>Eubacteriales</taxon>
        <taxon>Oscillospiraceae</taxon>
        <taxon>Faecalibacterium</taxon>
    </lineage>
</organism>
<evidence type="ECO:0000313" key="2">
    <source>
        <dbReference type="Proteomes" id="UP000005945"/>
    </source>
</evidence>